<keyword evidence="1" id="KW-0472">Membrane</keyword>
<organism evidence="2 3">
    <name type="scientific">Sphingomonas floccifaciens</name>
    <dbReference type="NCBI Taxonomy" id="1844115"/>
    <lineage>
        <taxon>Bacteria</taxon>
        <taxon>Pseudomonadati</taxon>
        <taxon>Pseudomonadota</taxon>
        <taxon>Alphaproteobacteria</taxon>
        <taxon>Sphingomonadales</taxon>
        <taxon>Sphingomonadaceae</taxon>
        <taxon>Sphingomonas</taxon>
    </lineage>
</organism>
<keyword evidence="1" id="KW-0812">Transmembrane</keyword>
<evidence type="ECO:0000256" key="1">
    <source>
        <dbReference type="SAM" id="Phobius"/>
    </source>
</evidence>
<keyword evidence="1" id="KW-1133">Transmembrane helix</keyword>
<reference evidence="3" key="1">
    <citation type="journal article" date="2019" name="Int. J. Syst. Evol. Microbiol.">
        <title>The Global Catalogue of Microorganisms (GCM) 10K type strain sequencing project: providing services to taxonomists for standard genome sequencing and annotation.</title>
        <authorList>
            <consortium name="The Broad Institute Genomics Platform"/>
            <consortium name="The Broad Institute Genome Sequencing Center for Infectious Disease"/>
            <person name="Wu L."/>
            <person name="Ma J."/>
        </authorList>
    </citation>
    <scope>NUCLEOTIDE SEQUENCE [LARGE SCALE GENOMIC DNA]</scope>
    <source>
        <strain evidence="3">Q85</strain>
    </source>
</reference>
<dbReference type="RefSeq" id="WP_380938939.1">
    <property type="nucleotide sequence ID" value="NZ_JBHUFC010000002.1"/>
</dbReference>
<dbReference type="Proteomes" id="UP001597283">
    <property type="component" value="Unassembled WGS sequence"/>
</dbReference>
<evidence type="ECO:0000313" key="3">
    <source>
        <dbReference type="Proteomes" id="UP001597283"/>
    </source>
</evidence>
<comment type="caution">
    <text evidence="2">The sequence shown here is derived from an EMBL/GenBank/DDBJ whole genome shotgun (WGS) entry which is preliminary data.</text>
</comment>
<name>A0ABW4N962_9SPHN</name>
<gene>
    <name evidence="2" type="ORF">ACFSC3_03885</name>
</gene>
<keyword evidence="3" id="KW-1185">Reference proteome</keyword>
<proteinExistence type="predicted"/>
<accession>A0ABW4N962</accession>
<protein>
    <submittedName>
        <fullName evidence="2">Uncharacterized protein</fullName>
    </submittedName>
</protein>
<feature type="transmembrane region" description="Helical" evidence="1">
    <location>
        <begin position="24"/>
        <end position="52"/>
    </location>
</feature>
<evidence type="ECO:0000313" key="2">
    <source>
        <dbReference type="EMBL" id="MFD1786708.1"/>
    </source>
</evidence>
<dbReference type="EMBL" id="JBHUFC010000002">
    <property type="protein sequence ID" value="MFD1786708.1"/>
    <property type="molecule type" value="Genomic_DNA"/>
</dbReference>
<sequence length="57" mass="5872">MSQLDEVQTNIKNTPGLGKSMAKWGALGAVVAIPVPFVGPVIGAIAGAAYAYTKRNK</sequence>